<dbReference type="PANTHER" id="PTHR48075:SF5">
    <property type="entry name" value="3-HYDROXYBUTYRYL-COA DEHYDROGENASE"/>
    <property type="match status" value="1"/>
</dbReference>
<dbReference type="Pfam" id="PF02737">
    <property type="entry name" value="3HCDH_N"/>
    <property type="match status" value="1"/>
</dbReference>
<dbReference type="PANTHER" id="PTHR48075">
    <property type="entry name" value="3-HYDROXYACYL-COA DEHYDROGENASE FAMILY PROTEIN"/>
    <property type="match status" value="1"/>
</dbReference>
<keyword evidence="3 7" id="KW-0560">Oxidoreductase</keyword>
<feature type="domain" description="3-hydroxyacyl-CoA dehydrogenase NAD binding" evidence="6">
    <location>
        <begin position="11"/>
        <end position="186"/>
    </location>
</feature>
<sequence>MNDAVALPDVVGVVGGGRMGAGIAHAMLLAGSAVTVLERDADAARGARERVERAVAASVKRGVVPSPEPVVARLSVTTDVTDLASSGLVVEAVPEDVSLKTETLSRVEGVVADDAAIATNTSSISLDVLGAALRVPARLVGLHFFNPVPASKLIEVVYTDAGDPALTERAAGWVRAMGKTPVVIRNAPGFASSRLGVAVGLEAIRMVEDGVASAVDIDAAMELGYGYPMGPLKLTDIVGIDVRLGISRYLESELGPRFAPPRLMVDMVERGDLGRKSGRGFYEWDD</sequence>
<dbReference type="InterPro" id="IPR013328">
    <property type="entry name" value="6PGD_dom2"/>
</dbReference>
<dbReference type="InterPro" id="IPR036291">
    <property type="entry name" value="NAD(P)-bd_dom_sf"/>
</dbReference>
<gene>
    <name evidence="7" type="ORF">BKA16_002010</name>
</gene>
<evidence type="ECO:0000313" key="8">
    <source>
        <dbReference type="Proteomes" id="UP000551501"/>
    </source>
</evidence>
<proteinExistence type="inferred from homology"/>
<evidence type="ECO:0000259" key="6">
    <source>
        <dbReference type="Pfam" id="PF02737"/>
    </source>
</evidence>
<reference evidence="7 8" key="1">
    <citation type="submission" date="2020-08" db="EMBL/GenBank/DDBJ databases">
        <title>Sequencing the genomes of 1000 actinobacteria strains.</title>
        <authorList>
            <person name="Klenk H.-P."/>
        </authorList>
    </citation>
    <scope>NUCLEOTIDE SEQUENCE [LARGE SCALE GENOMIC DNA]</scope>
    <source>
        <strain evidence="7 8">DSM 45298</strain>
    </source>
</reference>
<dbReference type="Gene3D" id="1.10.1040.10">
    <property type="entry name" value="N-(1-d-carboxylethyl)-l-norvaline Dehydrogenase, domain 2"/>
    <property type="match status" value="1"/>
</dbReference>
<comment type="caution">
    <text evidence="7">The sequence shown here is derived from an EMBL/GenBank/DDBJ whole genome shotgun (WGS) entry which is preliminary data.</text>
</comment>
<dbReference type="GO" id="GO:0006631">
    <property type="term" value="P:fatty acid metabolic process"/>
    <property type="evidence" value="ECO:0007669"/>
    <property type="project" value="InterPro"/>
</dbReference>
<dbReference type="InterPro" id="IPR022694">
    <property type="entry name" value="3-OHacyl-CoA_DH"/>
</dbReference>
<comment type="similarity">
    <text evidence="2">Belongs to the 3-hydroxyacyl-CoA dehydrogenase family.</text>
</comment>
<evidence type="ECO:0000256" key="3">
    <source>
        <dbReference type="ARBA" id="ARBA00023002"/>
    </source>
</evidence>
<feature type="domain" description="3-hydroxyacyl-CoA dehydrogenase C-terminal" evidence="5">
    <location>
        <begin position="189"/>
        <end position="284"/>
    </location>
</feature>
<dbReference type="Proteomes" id="UP000551501">
    <property type="component" value="Unassembled WGS sequence"/>
</dbReference>
<evidence type="ECO:0000256" key="2">
    <source>
        <dbReference type="ARBA" id="ARBA00009463"/>
    </source>
</evidence>
<dbReference type="EMBL" id="JACIFP010000001">
    <property type="protein sequence ID" value="MBB4135458.1"/>
    <property type="molecule type" value="Genomic_DNA"/>
</dbReference>
<dbReference type="Pfam" id="PF00725">
    <property type="entry name" value="3HCDH"/>
    <property type="match status" value="1"/>
</dbReference>
<keyword evidence="8" id="KW-1185">Reference proteome</keyword>
<dbReference type="InterPro" id="IPR008927">
    <property type="entry name" value="6-PGluconate_DH-like_C_sf"/>
</dbReference>
<evidence type="ECO:0000256" key="4">
    <source>
        <dbReference type="PIRSR" id="PIRSR000105-1"/>
    </source>
</evidence>
<dbReference type="SUPFAM" id="SSF51735">
    <property type="entry name" value="NAD(P)-binding Rossmann-fold domains"/>
    <property type="match status" value="1"/>
</dbReference>
<dbReference type="EC" id="1.1.1.157" evidence="7"/>
<evidence type="ECO:0000259" key="5">
    <source>
        <dbReference type="Pfam" id="PF00725"/>
    </source>
</evidence>
<evidence type="ECO:0000256" key="1">
    <source>
        <dbReference type="ARBA" id="ARBA00005086"/>
    </source>
</evidence>
<organism evidence="7 8">
    <name type="scientific">Gordonia humi</name>
    <dbReference type="NCBI Taxonomy" id="686429"/>
    <lineage>
        <taxon>Bacteria</taxon>
        <taxon>Bacillati</taxon>
        <taxon>Actinomycetota</taxon>
        <taxon>Actinomycetes</taxon>
        <taxon>Mycobacteriales</taxon>
        <taxon>Gordoniaceae</taxon>
        <taxon>Gordonia</taxon>
    </lineage>
</organism>
<name>A0A840EYR2_9ACTN</name>
<dbReference type="GO" id="GO:0008691">
    <property type="term" value="F:3-hydroxybutyryl-CoA dehydrogenase activity"/>
    <property type="evidence" value="ECO:0007669"/>
    <property type="project" value="UniProtKB-EC"/>
</dbReference>
<comment type="pathway">
    <text evidence="1">Lipid metabolism; butanoate metabolism.</text>
</comment>
<dbReference type="Gene3D" id="3.40.50.720">
    <property type="entry name" value="NAD(P)-binding Rossmann-like Domain"/>
    <property type="match status" value="1"/>
</dbReference>
<dbReference type="PIRSF" id="PIRSF000105">
    <property type="entry name" value="HCDH"/>
    <property type="match status" value="1"/>
</dbReference>
<feature type="site" description="Important for catalytic activity" evidence="4">
    <location>
        <position position="143"/>
    </location>
</feature>
<dbReference type="RefSeq" id="WP_183370500.1">
    <property type="nucleotide sequence ID" value="NZ_BAABHL010000065.1"/>
</dbReference>
<dbReference type="GO" id="GO:0070403">
    <property type="term" value="F:NAD+ binding"/>
    <property type="evidence" value="ECO:0007669"/>
    <property type="project" value="InterPro"/>
</dbReference>
<protein>
    <submittedName>
        <fullName evidence="7">3-hydroxybutyryl-CoA dehydrogenase</fullName>
        <ecNumber evidence="7">1.1.1.157</ecNumber>
    </submittedName>
</protein>
<dbReference type="SUPFAM" id="SSF48179">
    <property type="entry name" value="6-phosphogluconate dehydrogenase C-terminal domain-like"/>
    <property type="match status" value="1"/>
</dbReference>
<accession>A0A840EYR2</accession>
<dbReference type="AlphaFoldDB" id="A0A840EYR2"/>
<evidence type="ECO:0000313" key="7">
    <source>
        <dbReference type="EMBL" id="MBB4135458.1"/>
    </source>
</evidence>
<dbReference type="InterPro" id="IPR006176">
    <property type="entry name" value="3-OHacyl-CoA_DH_NAD-bd"/>
</dbReference>
<dbReference type="InterPro" id="IPR006108">
    <property type="entry name" value="3HC_DH_C"/>
</dbReference>